<name>A0A2P2NM49_RHIMU</name>
<evidence type="ECO:0000313" key="1">
    <source>
        <dbReference type="EMBL" id="MBX43561.1"/>
    </source>
</evidence>
<proteinExistence type="predicted"/>
<dbReference type="AlphaFoldDB" id="A0A2P2NM49"/>
<reference evidence="1" key="1">
    <citation type="submission" date="2018-02" db="EMBL/GenBank/DDBJ databases">
        <title>Rhizophora mucronata_Transcriptome.</title>
        <authorList>
            <person name="Meera S.P."/>
            <person name="Sreeshan A."/>
            <person name="Augustine A."/>
        </authorList>
    </citation>
    <scope>NUCLEOTIDE SEQUENCE</scope>
    <source>
        <tissue evidence="1">Leaf</tissue>
    </source>
</reference>
<sequence>MGLQRGKVGARQGYHTAG</sequence>
<organism evidence="1">
    <name type="scientific">Rhizophora mucronata</name>
    <name type="common">Asiatic mangrove</name>
    <dbReference type="NCBI Taxonomy" id="61149"/>
    <lineage>
        <taxon>Eukaryota</taxon>
        <taxon>Viridiplantae</taxon>
        <taxon>Streptophyta</taxon>
        <taxon>Embryophyta</taxon>
        <taxon>Tracheophyta</taxon>
        <taxon>Spermatophyta</taxon>
        <taxon>Magnoliopsida</taxon>
        <taxon>eudicotyledons</taxon>
        <taxon>Gunneridae</taxon>
        <taxon>Pentapetalae</taxon>
        <taxon>rosids</taxon>
        <taxon>fabids</taxon>
        <taxon>Malpighiales</taxon>
        <taxon>Rhizophoraceae</taxon>
        <taxon>Rhizophora</taxon>
    </lineage>
</organism>
<accession>A0A2P2NM49</accession>
<protein>
    <submittedName>
        <fullName evidence="1">Uncharacterized protein</fullName>
    </submittedName>
</protein>
<dbReference type="EMBL" id="GGEC01063077">
    <property type="protein sequence ID" value="MBX43561.1"/>
    <property type="molecule type" value="Transcribed_RNA"/>
</dbReference>